<dbReference type="RefSeq" id="WP_087929243.1">
    <property type="nucleotide sequence ID" value="NZ_CP021744.1"/>
</dbReference>
<dbReference type="InterPro" id="IPR000792">
    <property type="entry name" value="Tscrpt_reg_LuxR_C"/>
</dbReference>
<dbReference type="SUPFAM" id="SSF52540">
    <property type="entry name" value="P-loop containing nucleoside triphosphate hydrolases"/>
    <property type="match status" value="1"/>
</dbReference>
<feature type="region of interest" description="Disordered" evidence="3">
    <location>
        <begin position="840"/>
        <end position="870"/>
    </location>
</feature>
<evidence type="ECO:0000256" key="3">
    <source>
        <dbReference type="SAM" id="MobiDB-lite"/>
    </source>
</evidence>
<evidence type="ECO:0000313" key="5">
    <source>
        <dbReference type="EMBL" id="ARZ71436.1"/>
    </source>
</evidence>
<name>A0A1Z2LAW4_9ACTN</name>
<proteinExistence type="predicted"/>
<dbReference type="SMART" id="SM00421">
    <property type="entry name" value="HTH_LUXR"/>
    <property type="match status" value="1"/>
</dbReference>
<evidence type="ECO:0000256" key="2">
    <source>
        <dbReference type="ARBA" id="ARBA00022840"/>
    </source>
</evidence>
<dbReference type="GO" id="GO:0005524">
    <property type="term" value="F:ATP binding"/>
    <property type="evidence" value="ECO:0007669"/>
    <property type="project" value="UniProtKB-KW"/>
</dbReference>
<feature type="domain" description="HTH luxR-type" evidence="4">
    <location>
        <begin position="863"/>
        <end position="928"/>
    </location>
</feature>
<dbReference type="InterPro" id="IPR041664">
    <property type="entry name" value="AAA_16"/>
</dbReference>
<dbReference type="AlphaFoldDB" id="A0A1Z2LAW4"/>
<dbReference type="CDD" id="cd06170">
    <property type="entry name" value="LuxR_C_like"/>
    <property type="match status" value="1"/>
</dbReference>
<evidence type="ECO:0000313" key="6">
    <source>
        <dbReference type="Proteomes" id="UP000195755"/>
    </source>
</evidence>
<accession>A0A1Z2LAW4</accession>
<gene>
    <name evidence="5" type="ORF">SMD11_5860</name>
</gene>
<dbReference type="PANTHER" id="PTHR16305">
    <property type="entry name" value="TESTICULAR SOLUBLE ADENYLYL CYCLASE"/>
    <property type="match status" value="1"/>
</dbReference>
<dbReference type="InterPro" id="IPR016032">
    <property type="entry name" value="Sig_transdc_resp-reg_C-effctor"/>
</dbReference>
<dbReference type="PRINTS" id="PR00038">
    <property type="entry name" value="HTHLUXR"/>
</dbReference>
<dbReference type="InterPro" id="IPR036388">
    <property type="entry name" value="WH-like_DNA-bd_sf"/>
</dbReference>
<keyword evidence="1" id="KW-0547">Nucleotide-binding</keyword>
<sequence length="932" mass="97454">MADWRAGRAGGAGSWPTVDGHVSGAPPLVEREHEEKLLRTLVDGLGAGRSATVAVHGVPGVGRSALLDRAVAFANRSGVTAATAHASWEESGLRLGVVGQLLACAAPGTDPSWHTARQGADTTPELCRVLLAAARKRPLLLAVDDAQWADRESWDVLRALARRLSGAPVLLLTTHGVSPGPEDRTELCPLADGRVVTAHHLTLAPLSAEGVGEVLRGAYGRSVDPDFSRAAARAMDGRPAVLRAVIRRFSRQGWDPVPERLAQLDETAAEAVGSRAARTCATLPDELQDVLRAVAVCGADGTPGMLAALAEPRAYGTSHALRLLAATGLLTDDGPPVFREPRAAEAVLAGIGAERREELYARAAERAHREALPDAAVARLLLAARIIGSAWAVDVLRREAARRRAARDLPCAVRLLQRALREPLTPALRVKVLIELSAVVLPTSPDAADQHLRRALLTQADATAGPSWVHAAELLVARGDVVSAQPLIAHALDRGDLHPRDRSALRALYWLAEHSQQGAAYALDRPSIPGLTEAPAEPAEAGVAAWRLALQGQDIARTRALARAALAPSARDTTPLTCQLAACHALVLTDDFAEARAGLAAVLVRAESLGAQQIAGLALLVEALAELHQGRTEAASAAIDHAQEAMPPHCWHPLMAPGLVGLKTFVYLERGDLTAAERSVRLARPTGAEDGLAWAYLLYARGLLRLAGDRREEALADLLECGRVLLARRVANPALLPWRSAAAFAQGPDPEHGCLPEPAAEERRLALAWGAPSAVRRALLAAGGRTPRSVPALPPAGAPATWQYRQALAALGTAALAGPAGTATVPALLAATGAAAAARDGANTGTRAPRRAPAARTAPGTGRAPAPGGLTGAELRVADLAAHGMANRAIAAELSVTLRTVELHLTKAYRKLGISGRSELADALGQLRRNTP</sequence>
<evidence type="ECO:0000259" key="4">
    <source>
        <dbReference type="PROSITE" id="PS50043"/>
    </source>
</evidence>
<evidence type="ECO:0000256" key="1">
    <source>
        <dbReference type="ARBA" id="ARBA00022741"/>
    </source>
</evidence>
<dbReference type="PROSITE" id="PS50043">
    <property type="entry name" value="HTH_LUXR_2"/>
    <property type="match status" value="1"/>
</dbReference>
<feature type="region of interest" description="Disordered" evidence="3">
    <location>
        <begin position="1"/>
        <end position="29"/>
    </location>
</feature>
<keyword evidence="2" id="KW-0067">ATP-binding</keyword>
<dbReference type="KEGG" id="salj:SMD11_5860"/>
<dbReference type="GO" id="GO:0003677">
    <property type="term" value="F:DNA binding"/>
    <property type="evidence" value="ECO:0007669"/>
    <property type="project" value="InterPro"/>
</dbReference>
<dbReference type="GO" id="GO:0004016">
    <property type="term" value="F:adenylate cyclase activity"/>
    <property type="evidence" value="ECO:0007669"/>
    <property type="project" value="TreeGrafter"/>
</dbReference>
<dbReference type="GO" id="GO:0006355">
    <property type="term" value="P:regulation of DNA-templated transcription"/>
    <property type="evidence" value="ECO:0007669"/>
    <property type="project" value="InterPro"/>
</dbReference>
<dbReference type="GO" id="GO:0005737">
    <property type="term" value="C:cytoplasm"/>
    <property type="evidence" value="ECO:0007669"/>
    <property type="project" value="TreeGrafter"/>
</dbReference>
<dbReference type="SUPFAM" id="SSF46894">
    <property type="entry name" value="C-terminal effector domain of the bipartite response regulators"/>
    <property type="match status" value="1"/>
</dbReference>
<dbReference type="PANTHER" id="PTHR16305:SF35">
    <property type="entry name" value="TRANSCRIPTIONAL ACTIVATOR DOMAIN"/>
    <property type="match status" value="1"/>
</dbReference>
<dbReference type="OrthoDB" id="4335782at2"/>
<feature type="compositionally biased region" description="Low complexity" evidence="3">
    <location>
        <begin position="840"/>
        <end position="868"/>
    </location>
</feature>
<dbReference type="InterPro" id="IPR027417">
    <property type="entry name" value="P-loop_NTPase"/>
</dbReference>
<dbReference type="Pfam" id="PF13191">
    <property type="entry name" value="AAA_16"/>
    <property type="match status" value="1"/>
</dbReference>
<dbReference type="Gene3D" id="1.10.10.10">
    <property type="entry name" value="Winged helix-like DNA-binding domain superfamily/Winged helix DNA-binding domain"/>
    <property type="match status" value="1"/>
</dbReference>
<dbReference type="EMBL" id="CP021744">
    <property type="protein sequence ID" value="ARZ71436.1"/>
    <property type="molecule type" value="Genomic_DNA"/>
</dbReference>
<dbReference type="Pfam" id="PF00196">
    <property type="entry name" value="GerE"/>
    <property type="match status" value="1"/>
</dbReference>
<organism evidence="5 6">
    <name type="scientific">Streptomyces albireticuli</name>
    <dbReference type="NCBI Taxonomy" id="1940"/>
    <lineage>
        <taxon>Bacteria</taxon>
        <taxon>Bacillati</taxon>
        <taxon>Actinomycetota</taxon>
        <taxon>Actinomycetes</taxon>
        <taxon>Kitasatosporales</taxon>
        <taxon>Streptomycetaceae</taxon>
        <taxon>Streptomyces</taxon>
    </lineage>
</organism>
<dbReference type="Proteomes" id="UP000195755">
    <property type="component" value="Chromosome"/>
</dbReference>
<protein>
    <submittedName>
        <fullName evidence="5">Cho-Orf3</fullName>
    </submittedName>
</protein>
<reference evidence="5 6" key="1">
    <citation type="submission" date="2017-06" db="EMBL/GenBank/DDBJ databases">
        <title>Streptomyces albireticuli Genome sequencing and assembly.</title>
        <authorList>
            <person name="Wang Y."/>
            <person name="Du B."/>
            <person name="Ding Y."/>
            <person name="Liu H."/>
            <person name="Hou Q."/>
            <person name="Liu K."/>
            <person name="Yao L."/>
            <person name="Wang C."/>
        </authorList>
    </citation>
    <scope>NUCLEOTIDE SEQUENCE [LARGE SCALE GENOMIC DNA]</scope>
    <source>
        <strain evidence="5 6">MDJK11</strain>
    </source>
</reference>